<organism evidence="2 3">
    <name type="scientific">Tumebacillus avium</name>
    <dbReference type="NCBI Taxonomy" id="1903704"/>
    <lineage>
        <taxon>Bacteria</taxon>
        <taxon>Bacillati</taxon>
        <taxon>Bacillota</taxon>
        <taxon>Bacilli</taxon>
        <taxon>Bacillales</taxon>
        <taxon>Alicyclobacillaceae</taxon>
        <taxon>Tumebacillus</taxon>
    </lineage>
</organism>
<name>A0A1Y0IL62_9BACL</name>
<protein>
    <submittedName>
        <fullName evidence="2">Uncharacterized protein</fullName>
    </submittedName>
</protein>
<sequence>MNKTLANRQGFFHNEEEWDKTGAERMADQDEMIRNLMSIIERMVDLQDRMVKQLETVTSQVEELQQRLDNLDPQDLSKQQRLN</sequence>
<evidence type="ECO:0000256" key="1">
    <source>
        <dbReference type="SAM" id="MobiDB-lite"/>
    </source>
</evidence>
<gene>
    <name evidence="2" type="ORF">CBW65_05400</name>
</gene>
<dbReference type="Proteomes" id="UP000195437">
    <property type="component" value="Chromosome"/>
</dbReference>
<dbReference type="KEGG" id="tum:CBW65_05400"/>
<dbReference type="EMBL" id="CP021434">
    <property type="protein sequence ID" value="ARU60576.1"/>
    <property type="molecule type" value="Genomic_DNA"/>
</dbReference>
<evidence type="ECO:0000313" key="2">
    <source>
        <dbReference type="EMBL" id="ARU60576.1"/>
    </source>
</evidence>
<reference evidence="3" key="1">
    <citation type="submission" date="2017-05" db="EMBL/GenBank/DDBJ databases">
        <authorList>
            <person name="Sung H."/>
        </authorList>
    </citation>
    <scope>NUCLEOTIDE SEQUENCE [LARGE SCALE GENOMIC DNA]</scope>
    <source>
        <strain evidence="3">AR23208</strain>
    </source>
</reference>
<feature type="region of interest" description="Disordered" evidence="1">
    <location>
        <begin position="64"/>
        <end position="83"/>
    </location>
</feature>
<evidence type="ECO:0000313" key="3">
    <source>
        <dbReference type="Proteomes" id="UP000195437"/>
    </source>
</evidence>
<proteinExistence type="predicted"/>
<accession>A0A1Y0IL62</accession>
<keyword evidence="3" id="KW-1185">Reference proteome</keyword>
<dbReference type="AlphaFoldDB" id="A0A1Y0IL62"/>